<dbReference type="RefSeq" id="WP_132246302.1">
    <property type="nucleotide sequence ID" value="NZ_SLWV01000019.1"/>
</dbReference>
<dbReference type="AlphaFoldDB" id="A0A4R2KET5"/>
<protein>
    <submittedName>
        <fullName evidence="3">Beta-lactamase regulating signal transducer with metallopeptidase domain</fullName>
    </submittedName>
</protein>
<evidence type="ECO:0000313" key="4">
    <source>
        <dbReference type="Proteomes" id="UP000294919"/>
    </source>
</evidence>
<feature type="transmembrane region" description="Helical" evidence="1">
    <location>
        <begin position="114"/>
        <end position="135"/>
    </location>
</feature>
<proteinExistence type="predicted"/>
<reference evidence="3 4" key="1">
    <citation type="submission" date="2019-03" db="EMBL/GenBank/DDBJ databases">
        <title>Genomic Encyclopedia of Type Strains, Phase IV (KMG-IV): sequencing the most valuable type-strain genomes for metagenomic binning, comparative biology and taxonomic classification.</title>
        <authorList>
            <person name="Goeker M."/>
        </authorList>
    </citation>
    <scope>NUCLEOTIDE SEQUENCE [LARGE SCALE GENOMIC DNA]</scope>
    <source>
        <strain evidence="3 4">DSM 102940</strain>
    </source>
</reference>
<dbReference type="InterPro" id="IPR052173">
    <property type="entry name" value="Beta-lactam_resp_regulator"/>
</dbReference>
<keyword evidence="1" id="KW-0812">Transmembrane</keyword>
<dbReference type="CDD" id="cd07341">
    <property type="entry name" value="M56_BlaR1_MecR1_like"/>
    <property type="match status" value="1"/>
</dbReference>
<dbReference type="Proteomes" id="UP000294919">
    <property type="component" value="Unassembled WGS sequence"/>
</dbReference>
<keyword evidence="4" id="KW-1185">Reference proteome</keyword>
<feature type="transmembrane region" description="Helical" evidence="1">
    <location>
        <begin position="6"/>
        <end position="26"/>
    </location>
</feature>
<evidence type="ECO:0000259" key="2">
    <source>
        <dbReference type="Pfam" id="PF05569"/>
    </source>
</evidence>
<feature type="transmembrane region" description="Helical" evidence="1">
    <location>
        <begin position="38"/>
        <end position="58"/>
    </location>
</feature>
<gene>
    <name evidence="3" type="ORF">EV214_11924</name>
</gene>
<dbReference type="PANTHER" id="PTHR34978:SF3">
    <property type="entry name" value="SLR0241 PROTEIN"/>
    <property type="match status" value="1"/>
</dbReference>
<dbReference type="PANTHER" id="PTHR34978">
    <property type="entry name" value="POSSIBLE SENSOR-TRANSDUCER PROTEIN BLAR"/>
    <property type="match status" value="1"/>
</dbReference>
<feature type="transmembrane region" description="Helical" evidence="1">
    <location>
        <begin position="291"/>
        <end position="309"/>
    </location>
</feature>
<name>A0A4R2KET5_9FIRM</name>
<dbReference type="EMBL" id="SLWV01000019">
    <property type="protein sequence ID" value="TCO72161.1"/>
    <property type="molecule type" value="Genomic_DNA"/>
</dbReference>
<accession>A0A4R2KET5</accession>
<organism evidence="3 4">
    <name type="scientific">Marinisporobacter balticus</name>
    <dbReference type="NCBI Taxonomy" id="2018667"/>
    <lineage>
        <taxon>Bacteria</taxon>
        <taxon>Bacillati</taxon>
        <taxon>Bacillota</taxon>
        <taxon>Clostridia</taxon>
        <taxon>Peptostreptococcales</taxon>
        <taxon>Thermotaleaceae</taxon>
        <taxon>Marinisporobacter</taxon>
    </lineage>
</organism>
<sequence>MIPLFIKIFNMSFSAGIVALAVMLVRMPLKKAPKIYSYVIWVVVLFRLICPFGIYSRLSLLFTSEYVLPPDILYTVNPKITSNIPILDNIANMAITNVLPADSMENSINPIQSVLEIVSFIWFLGVAVLLLYGVIEYIRLKRNVYYATLVEGNIYETDNIKTPFVLGFIHPKIFIPTTLESTQYDYIIKHEQIHIMRRDYLIKLFSFMVLAIHWLNPLIWVSYFLMSKDMEMSCDEAVLRKEEEDIRKDYSLSLLDLSTKRTGIMNPIAFGESDVKWRIKNVINFKKHAPWINIASILIVMFFLTGFISNRTPYPYLVICEEELADPAMMFVDGAFYSDTGETIETLPEDGWEHIGNIVRTVPQSILKVEEEFVSNTLESGVEVYGNDFDTIHKYVALTDGCFMLYERIFESVRLEIKKGPEGDMPYSFVGTLLEDGTLGKKGDTVEVVCTDNIEIVGFGNLTVGQEVWVDYTDIMKNAGHPQIKVVSMAIPPAGFVESYEKGE</sequence>
<keyword evidence="1" id="KW-1133">Transmembrane helix</keyword>
<feature type="domain" description="Peptidase M56" evidence="2">
    <location>
        <begin position="7"/>
        <end position="281"/>
    </location>
</feature>
<keyword evidence="1" id="KW-0472">Membrane</keyword>
<dbReference type="OrthoDB" id="9804799at2"/>
<comment type="caution">
    <text evidence="3">The sequence shown here is derived from an EMBL/GenBank/DDBJ whole genome shotgun (WGS) entry which is preliminary data.</text>
</comment>
<evidence type="ECO:0000256" key="1">
    <source>
        <dbReference type="SAM" id="Phobius"/>
    </source>
</evidence>
<feature type="transmembrane region" description="Helical" evidence="1">
    <location>
        <begin position="200"/>
        <end position="223"/>
    </location>
</feature>
<evidence type="ECO:0000313" key="3">
    <source>
        <dbReference type="EMBL" id="TCO72161.1"/>
    </source>
</evidence>
<dbReference type="Pfam" id="PF05569">
    <property type="entry name" value="Peptidase_M56"/>
    <property type="match status" value="1"/>
</dbReference>
<dbReference type="InterPro" id="IPR008756">
    <property type="entry name" value="Peptidase_M56"/>
</dbReference>